<accession>A0A9D2KJ63</accession>
<keyword evidence="4 5" id="KW-0472">Membrane</keyword>
<keyword evidence="2 5" id="KW-0812">Transmembrane</keyword>
<evidence type="ECO:0000256" key="5">
    <source>
        <dbReference type="SAM" id="Phobius"/>
    </source>
</evidence>
<comment type="subcellular location">
    <subcellularLocation>
        <location evidence="1">Membrane</location>
        <topology evidence="1">Multi-pass membrane protein</topology>
    </subcellularLocation>
</comment>
<feature type="domain" description="GtrA/DPMS transmembrane" evidence="6">
    <location>
        <begin position="10"/>
        <end position="121"/>
    </location>
</feature>
<organism evidence="7 8">
    <name type="scientific">Candidatus Mailhella merdigallinarum</name>
    <dbReference type="NCBI Taxonomy" id="2838658"/>
    <lineage>
        <taxon>Bacteria</taxon>
        <taxon>Pseudomonadati</taxon>
        <taxon>Thermodesulfobacteriota</taxon>
        <taxon>Desulfovibrionia</taxon>
        <taxon>Desulfovibrionales</taxon>
        <taxon>Desulfovibrionaceae</taxon>
        <taxon>Mailhella</taxon>
    </lineage>
</organism>
<feature type="transmembrane region" description="Helical" evidence="5">
    <location>
        <begin position="12"/>
        <end position="35"/>
    </location>
</feature>
<feature type="transmembrane region" description="Helical" evidence="5">
    <location>
        <begin position="41"/>
        <end position="61"/>
    </location>
</feature>
<dbReference type="Proteomes" id="UP000824225">
    <property type="component" value="Unassembled WGS sequence"/>
</dbReference>
<feature type="transmembrane region" description="Helical" evidence="5">
    <location>
        <begin position="98"/>
        <end position="120"/>
    </location>
</feature>
<reference evidence="7" key="1">
    <citation type="journal article" date="2021" name="PeerJ">
        <title>Extensive microbial diversity within the chicken gut microbiome revealed by metagenomics and culture.</title>
        <authorList>
            <person name="Gilroy R."/>
            <person name="Ravi A."/>
            <person name="Getino M."/>
            <person name="Pursley I."/>
            <person name="Horton D.L."/>
            <person name="Alikhan N.F."/>
            <person name="Baker D."/>
            <person name="Gharbi K."/>
            <person name="Hall N."/>
            <person name="Watson M."/>
            <person name="Adriaenssens E.M."/>
            <person name="Foster-Nyarko E."/>
            <person name="Jarju S."/>
            <person name="Secka A."/>
            <person name="Antonio M."/>
            <person name="Oren A."/>
            <person name="Chaudhuri R.R."/>
            <person name="La Ragione R."/>
            <person name="Hildebrand F."/>
            <person name="Pallen M.J."/>
        </authorList>
    </citation>
    <scope>NUCLEOTIDE SEQUENCE</scope>
    <source>
        <strain evidence="7">CHK186-16707</strain>
    </source>
</reference>
<gene>
    <name evidence="7" type="ORF">H9962_00065</name>
</gene>
<dbReference type="EMBL" id="DXAN01000001">
    <property type="protein sequence ID" value="HJA07574.1"/>
    <property type="molecule type" value="Genomic_DNA"/>
</dbReference>
<reference evidence="7" key="2">
    <citation type="submission" date="2021-04" db="EMBL/GenBank/DDBJ databases">
        <authorList>
            <person name="Gilroy R."/>
        </authorList>
    </citation>
    <scope>NUCLEOTIDE SEQUENCE</scope>
    <source>
        <strain evidence="7">CHK186-16707</strain>
    </source>
</reference>
<sequence>MQGIEQRVIRFICTGICITGVHIAIAFICIFLLQFNSPEANGLAFIVSTLLSYMINTLWSFSSVLKKKNFYRYFVVACIGFFFSVSISFVIQELGKQAFIGTILVALVVPPLTFLLHNFWTYK</sequence>
<evidence type="ECO:0000256" key="3">
    <source>
        <dbReference type="ARBA" id="ARBA00022989"/>
    </source>
</evidence>
<protein>
    <submittedName>
        <fullName evidence="7">GtrA family protein</fullName>
    </submittedName>
</protein>
<evidence type="ECO:0000313" key="8">
    <source>
        <dbReference type="Proteomes" id="UP000824225"/>
    </source>
</evidence>
<dbReference type="AlphaFoldDB" id="A0A9D2KJ63"/>
<proteinExistence type="predicted"/>
<evidence type="ECO:0000256" key="1">
    <source>
        <dbReference type="ARBA" id="ARBA00004141"/>
    </source>
</evidence>
<evidence type="ECO:0000313" key="7">
    <source>
        <dbReference type="EMBL" id="HJA07574.1"/>
    </source>
</evidence>
<dbReference type="GO" id="GO:0016020">
    <property type="term" value="C:membrane"/>
    <property type="evidence" value="ECO:0007669"/>
    <property type="project" value="UniProtKB-SubCell"/>
</dbReference>
<evidence type="ECO:0000259" key="6">
    <source>
        <dbReference type="Pfam" id="PF04138"/>
    </source>
</evidence>
<keyword evidence="3 5" id="KW-1133">Transmembrane helix</keyword>
<name>A0A9D2KJ63_9BACT</name>
<evidence type="ECO:0000256" key="4">
    <source>
        <dbReference type="ARBA" id="ARBA00023136"/>
    </source>
</evidence>
<feature type="transmembrane region" description="Helical" evidence="5">
    <location>
        <begin position="73"/>
        <end position="92"/>
    </location>
</feature>
<dbReference type="InterPro" id="IPR007267">
    <property type="entry name" value="GtrA_DPMS_TM"/>
</dbReference>
<evidence type="ECO:0000256" key="2">
    <source>
        <dbReference type="ARBA" id="ARBA00022692"/>
    </source>
</evidence>
<comment type="caution">
    <text evidence="7">The sequence shown here is derived from an EMBL/GenBank/DDBJ whole genome shotgun (WGS) entry which is preliminary data.</text>
</comment>
<dbReference type="Pfam" id="PF04138">
    <property type="entry name" value="GtrA_DPMS_TM"/>
    <property type="match status" value="1"/>
</dbReference>
<dbReference type="GO" id="GO:0000271">
    <property type="term" value="P:polysaccharide biosynthetic process"/>
    <property type="evidence" value="ECO:0007669"/>
    <property type="project" value="InterPro"/>
</dbReference>